<name>A0ABT9TW15_PAEHA</name>
<organism evidence="1 2">
    <name type="scientific">Paenibacillus harenae</name>
    <dbReference type="NCBI Taxonomy" id="306543"/>
    <lineage>
        <taxon>Bacteria</taxon>
        <taxon>Bacillati</taxon>
        <taxon>Bacillota</taxon>
        <taxon>Bacilli</taxon>
        <taxon>Bacillales</taxon>
        <taxon>Paenibacillaceae</taxon>
        <taxon>Paenibacillus</taxon>
    </lineage>
</organism>
<dbReference type="RefSeq" id="WP_307467178.1">
    <property type="nucleotide sequence ID" value="NZ_JAUSST010000001.1"/>
</dbReference>
<reference evidence="1 2" key="1">
    <citation type="submission" date="2023-07" db="EMBL/GenBank/DDBJ databases">
        <title>Sorghum-associated microbial communities from plants grown in Nebraska, USA.</title>
        <authorList>
            <person name="Schachtman D."/>
        </authorList>
    </citation>
    <scope>NUCLEOTIDE SEQUENCE [LARGE SCALE GENOMIC DNA]</scope>
    <source>
        <strain evidence="1 2">CC482</strain>
    </source>
</reference>
<gene>
    <name evidence="1" type="ORF">J2T15_000979</name>
</gene>
<proteinExistence type="predicted"/>
<evidence type="ECO:0000313" key="2">
    <source>
        <dbReference type="Proteomes" id="UP001229346"/>
    </source>
</evidence>
<comment type="caution">
    <text evidence="1">The sequence shown here is derived from an EMBL/GenBank/DDBJ whole genome shotgun (WGS) entry which is preliminary data.</text>
</comment>
<accession>A0ABT9TW15</accession>
<dbReference type="Proteomes" id="UP001229346">
    <property type="component" value="Unassembled WGS sequence"/>
</dbReference>
<dbReference type="EMBL" id="JAUSSU010000002">
    <property type="protein sequence ID" value="MDQ0111546.1"/>
    <property type="molecule type" value="Genomic_DNA"/>
</dbReference>
<evidence type="ECO:0008006" key="3">
    <source>
        <dbReference type="Google" id="ProtNLM"/>
    </source>
</evidence>
<protein>
    <recommendedName>
        <fullName evidence="3">DUF3939 domain-containing protein</fullName>
    </recommendedName>
</protein>
<evidence type="ECO:0000313" key="1">
    <source>
        <dbReference type="EMBL" id="MDQ0111546.1"/>
    </source>
</evidence>
<sequence length="211" mass="23706">MQNQTAPKEAIRNVQGAIDQYKAETGMLPIKNSDAETPVYEKFLIDFAKLQRTGYLSDIPSAAFEKGGNYYFLVIDEETTPRVKLMDLVTYQKLNDIQGWIKSYLQNGGELPKGEQMYPGFYQIDYKKLNKTAPVIQSAFSGQSINALMDEGGVVYADYGIDLMQLIQRNGDASIDEKLDLRTLLVDDSDFVPVKSPIYHYVNGEPLAVKP</sequence>
<keyword evidence="2" id="KW-1185">Reference proteome</keyword>